<dbReference type="OrthoDB" id="5868301at2759"/>
<gene>
    <name evidence="2" type="ORF">CBOVIS_LOCUS2047</name>
</gene>
<evidence type="ECO:0000256" key="1">
    <source>
        <dbReference type="SAM" id="SignalP"/>
    </source>
</evidence>
<accession>A0A8S1EH29</accession>
<proteinExistence type="predicted"/>
<comment type="caution">
    <text evidence="2">The sequence shown here is derived from an EMBL/GenBank/DDBJ whole genome shotgun (WGS) entry which is preliminary data.</text>
</comment>
<name>A0A8S1EH29_9PELO</name>
<reference evidence="2 3" key="1">
    <citation type="submission" date="2020-04" db="EMBL/GenBank/DDBJ databases">
        <authorList>
            <person name="Laetsch R D."/>
            <person name="Stevens L."/>
            <person name="Kumar S."/>
            <person name="Blaxter L. M."/>
        </authorList>
    </citation>
    <scope>NUCLEOTIDE SEQUENCE [LARGE SCALE GENOMIC DNA]</scope>
</reference>
<organism evidence="2 3">
    <name type="scientific">Caenorhabditis bovis</name>
    <dbReference type="NCBI Taxonomy" id="2654633"/>
    <lineage>
        <taxon>Eukaryota</taxon>
        <taxon>Metazoa</taxon>
        <taxon>Ecdysozoa</taxon>
        <taxon>Nematoda</taxon>
        <taxon>Chromadorea</taxon>
        <taxon>Rhabditida</taxon>
        <taxon>Rhabditina</taxon>
        <taxon>Rhabditomorpha</taxon>
        <taxon>Rhabditoidea</taxon>
        <taxon>Rhabditidae</taxon>
        <taxon>Peloderinae</taxon>
        <taxon>Caenorhabditis</taxon>
    </lineage>
</organism>
<feature type="signal peptide" evidence="1">
    <location>
        <begin position="1"/>
        <end position="16"/>
    </location>
</feature>
<dbReference type="EMBL" id="CADEPM010000001">
    <property type="protein sequence ID" value="CAB3398811.1"/>
    <property type="molecule type" value="Genomic_DNA"/>
</dbReference>
<keyword evidence="1" id="KW-0732">Signal</keyword>
<dbReference type="AlphaFoldDB" id="A0A8S1EH29"/>
<evidence type="ECO:0000313" key="3">
    <source>
        <dbReference type="Proteomes" id="UP000494206"/>
    </source>
</evidence>
<sequence>MMSTKLFVVLAGLAVAQFSPNLDFIGFAAIQLPADDDSDEKFDALPRVWPQFGATRQFGDGDDDGPTHFGNQENYGRNTMANRKILQHAGYLSLINDKDNFQIAGCNWNVFIAKCSDALGLCKGGCRDFSMSLNAIIHDCRCVPYGFSALLKLAG</sequence>
<dbReference type="Proteomes" id="UP000494206">
    <property type="component" value="Unassembled WGS sequence"/>
</dbReference>
<feature type="chain" id="PRO_5035779995" evidence="1">
    <location>
        <begin position="17"/>
        <end position="155"/>
    </location>
</feature>
<keyword evidence="3" id="KW-1185">Reference proteome</keyword>
<protein>
    <submittedName>
        <fullName evidence="2">Uncharacterized protein</fullName>
    </submittedName>
</protein>
<evidence type="ECO:0000313" key="2">
    <source>
        <dbReference type="EMBL" id="CAB3398811.1"/>
    </source>
</evidence>